<dbReference type="Proteomes" id="UP000494106">
    <property type="component" value="Unassembled WGS sequence"/>
</dbReference>
<feature type="compositionally biased region" description="Polar residues" evidence="5">
    <location>
        <begin position="10"/>
        <end position="24"/>
    </location>
</feature>
<dbReference type="PANTHER" id="PTHR12751:SF18">
    <property type="entry name" value="PHOSPHATASE AND ACTIN REGULATOR 1"/>
    <property type="match status" value="1"/>
</dbReference>
<feature type="repeat" description="RPEL" evidence="4">
    <location>
        <begin position="171"/>
        <end position="196"/>
    </location>
</feature>
<dbReference type="PANTHER" id="PTHR12751">
    <property type="entry name" value="PHOSPHATASE AND ACTIN REGULATOR PHACTR"/>
    <property type="match status" value="1"/>
</dbReference>
<proteinExistence type="inferred from homology"/>
<evidence type="ECO:0000256" key="2">
    <source>
        <dbReference type="ARBA" id="ARBA00022737"/>
    </source>
</evidence>
<comment type="caution">
    <text evidence="6">The sequence shown here is derived from an EMBL/GenBank/DDBJ whole genome shotgun (WGS) entry which is preliminary data.</text>
</comment>
<feature type="region of interest" description="Disordered" evidence="5">
    <location>
        <begin position="197"/>
        <end position="227"/>
    </location>
</feature>
<protein>
    <recommendedName>
        <fullName evidence="8">Phosphatase and actin regulator</fullName>
    </recommendedName>
</protein>
<gene>
    <name evidence="6" type="ORF">APLA_LOCUS6546</name>
</gene>
<reference evidence="6 7" key="1">
    <citation type="submission" date="2020-04" db="EMBL/GenBank/DDBJ databases">
        <authorList>
            <person name="Wallbank WR R."/>
            <person name="Pardo Diaz C."/>
            <person name="Kozak K."/>
            <person name="Martin S."/>
            <person name="Jiggins C."/>
            <person name="Moest M."/>
            <person name="Warren A I."/>
            <person name="Byers J.R.P. K."/>
            <person name="Montejo-Kovacevich G."/>
            <person name="Yen C E."/>
        </authorList>
    </citation>
    <scope>NUCLEOTIDE SEQUENCE [LARGE SCALE GENOMIC DNA]</scope>
</reference>
<dbReference type="SMART" id="SM00707">
    <property type="entry name" value="RPEL"/>
    <property type="match status" value="1"/>
</dbReference>
<sequence>MASDNDKSSNNHNLDSSVKSTKIPINSGSNGENEEKNVGVHRLGKGGRHLSIPFDSATTNGDIISCIVYEEHANMDDFFRRARPRHRPVNDDTQSDCGVLDIDEENYKTDRRGLTAKKQNGSAVRTNSLGSGARTPPAERTKSKFSAFGRLFKPWKWKRKKKSEKFEAASRTLERKISVRANRDELVQKGILLPESPITPVPEANEESSPVCGEEARGEAGSGGAMSGQERLAGVHAALHAQLASQLAQQQAALAAAVAAAAQHHHQNNNVIGKCFASSLRVHYFEQRI</sequence>
<keyword evidence="2" id="KW-0677">Repeat</keyword>
<organism evidence="6 7">
    <name type="scientific">Arctia plantaginis</name>
    <name type="common">Wood tiger moth</name>
    <name type="synonym">Phalaena plantaginis</name>
    <dbReference type="NCBI Taxonomy" id="874455"/>
    <lineage>
        <taxon>Eukaryota</taxon>
        <taxon>Metazoa</taxon>
        <taxon>Ecdysozoa</taxon>
        <taxon>Arthropoda</taxon>
        <taxon>Hexapoda</taxon>
        <taxon>Insecta</taxon>
        <taxon>Pterygota</taxon>
        <taxon>Neoptera</taxon>
        <taxon>Endopterygota</taxon>
        <taxon>Lepidoptera</taxon>
        <taxon>Glossata</taxon>
        <taxon>Ditrysia</taxon>
        <taxon>Noctuoidea</taxon>
        <taxon>Erebidae</taxon>
        <taxon>Arctiinae</taxon>
        <taxon>Arctia</taxon>
    </lineage>
</organism>
<accession>A0A8S0ZWX8</accession>
<evidence type="ECO:0008006" key="8">
    <source>
        <dbReference type="Google" id="ProtNLM"/>
    </source>
</evidence>
<keyword evidence="7" id="KW-1185">Reference proteome</keyword>
<dbReference type="AlphaFoldDB" id="A0A8S0ZWX8"/>
<comment type="similarity">
    <text evidence="1">Belongs to the phosphatase and actin regulator family.</text>
</comment>
<dbReference type="GO" id="GO:0003779">
    <property type="term" value="F:actin binding"/>
    <property type="evidence" value="ECO:0007669"/>
    <property type="project" value="UniProtKB-KW"/>
</dbReference>
<evidence type="ECO:0000256" key="5">
    <source>
        <dbReference type="SAM" id="MobiDB-lite"/>
    </source>
</evidence>
<feature type="region of interest" description="Disordered" evidence="5">
    <location>
        <begin position="1"/>
        <end position="38"/>
    </location>
</feature>
<evidence type="ECO:0000256" key="3">
    <source>
        <dbReference type="ARBA" id="ARBA00023203"/>
    </source>
</evidence>
<name>A0A8S0ZWX8_ARCPL</name>
<feature type="compositionally biased region" description="Polar residues" evidence="5">
    <location>
        <begin position="119"/>
        <end position="130"/>
    </location>
</feature>
<evidence type="ECO:0000256" key="1">
    <source>
        <dbReference type="ARBA" id="ARBA00009795"/>
    </source>
</evidence>
<dbReference type="OrthoDB" id="5563016at2759"/>
<evidence type="ECO:0000313" key="7">
    <source>
        <dbReference type="Proteomes" id="UP000494106"/>
    </source>
</evidence>
<evidence type="ECO:0000256" key="4">
    <source>
        <dbReference type="PROSITE-ProRule" id="PRU00401"/>
    </source>
</evidence>
<feature type="region of interest" description="Disordered" evidence="5">
    <location>
        <begin position="119"/>
        <end position="142"/>
    </location>
</feature>
<dbReference type="InterPro" id="IPR004018">
    <property type="entry name" value="RPEL_repeat"/>
</dbReference>
<dbReference type="GO" id="GO:0030036">
    <property type="term" value="P:actin cytoskeleton organization"/>
    <property type="evidence" value="ECO:0007669"/>
    <property type="project" value="TreeGrafter"/>
</dbReference>
<dbReference type="Pfam" id="PF02755">
    <property type="entry name" value="RPEL"/>
    <property type="match status" value="1"/>
</dbReference>
<keyword evidence="3" id="KW-0009">Actin-binding</keyword>
<evidence type="ECO:0000313" key="6">
    <source>
        <dbReference type="EMBL" id="CAB3236440.1"/>
    </source>
</evidence>
<dbReference type="EMBL" id="CADEBC010000487">
    <property type="protein sequence ID" value="CAB3236440.1"/>
    <property type="molecule type" value="Genomic_DNA"/>
</dbReference>
<dbReference type="PROSITE" id="PS51073">
    <property type="entry name" value="RPEL"/>
    <property type="match status" value="1"/>
</dbReference>